<dbReference type="VEuPathDB" id="FungiDB:I7I53_00372"/>
<evidence type="ECO:0000256" key="1">
    <source>
        <dbReference type="SAM" id="MobiDB-lite"/>
    </source>
</evidence>
<evidence type="ECO:0000313" key="3">
    <source>
        <dbReference type="Proteomes" id="UP000008142"/>
    </source>
</evidence>
<reference evidence="3" key="1">
    <citation type="submission" date="2008-07" db="EMBL/GenBank/DDBJ databases">
        <title>Annotation of Ajellomyces capsulatus strain H88.</title>
        <authorList>
            <person name="Champion M."/>
            <person name="Cuomo C."/>
            <person name="Ma L.-J."/>
            <person name="Henn M.R."/>
            <person name="Sil A."/>
            <person name="Goldman B."/>
            <person name="Young S.K."/>
            <person name="Kodira C.D."/>
            <person name="Zeng Q."/>
            <person name="Koehrsen M."/>
            <person name="Alvarado L."/>
            <person name="Berlin A."/>
            <person name="Borenstein D."/>
            <person name="Chen Z."/>
            <person name="Engels R."/>
            <person name="Freedman E."/>
            <person name="Gellesch M."/>
            <person name="Goldberg J."/>
            <person name="Griggs A."/>
            <person name="Gujja S."/>
            <person name="Heiman D."/>
            <person name="Hepburn T."/>
            <person name="Howarth C."/>
            <person name="Jen D."/>
            <person name="Larson L."/>
            <person name="Lewis B."/>
            <person name="Mehta T."/>
            <person name="Park D."/>
            <person name="Pearson M."/>
            <person name="Roberts A."/>
            <person name="Saif S."/>
            <person name="Shea T."/>
            <person name="Shenoy N."/>
            <person name="Sisk P."/>
            <person name="Stolte C."/>
            <person name="Sykes S."/>
            <person name="Walk T."/>
            <person name="White J."/>
            <person name="Yandava C."/>
            <person name="Klein B."/>
            <person name="McEwen J.G."/>
            <person name="Puccia R."/>
            <person name="Goldman G.H."/>
            <person name="Felipe M.S."/>
            <person name="Nino-Vega G."/>
            <person name="San-Blas G."/>
            <person name="Taylor J."/>
            <person name="Mendoza L."/>
            <person name="Galagan J."/>
            <person name="Nusbaum C."/>
            <person name="Birren B."/>
        </authorList>
    </citation>
    <scope>NUCLEOTIDE SEQUENCE [LARGE SCALE GENOMIC DNA]</scope>
    <source>
        <strain evidence="3">H88</strain>
    </source>
</reference>
<dbReference type="AlphaFoldDB" id="F0UPR9"/>
<name>F0UPR9_AJEC8</name>
<dbReference type="OrthoDB" id="5330058at2759"/>
<feature type="region of interest" description="Disordered" evidence="1">
    <location>
        <begin position="719"/>
        <end position="745"/>
    </location>
</feature>
<feature type="compositionally biased region" description="Polar residues" evidence="1">
    <location>
        <begin position="822"/>
        <end position="833"/>
    </location>
</feature>
<feature type="compositionally biased region" description="Polar residues" evidence="1">
    <location>
        <begin position="583"/>
        <end position="595"/>
    </location>
</feature>
<feature type="region of interest" description="Disordered" evidence="1">
    <location>
        <begin position="572"/>
        <end position="598"/>
    </location>
</feature>
<protein>
    <submittedName>
        <fullName evidence="2">Predicted protein</fullName>
    </submittedName>
</protein>
<dbReference type="EMBL" id="DS990640">
    <property type="protein sequence ID" value="EGC47022.1"/>
    <property type="molecule type" value="Genomic_DNA"/>
</dbReference>
<dbReference type="OMA" id="ELLFWET"/>
<gene>
    <name evidence="2" type="ORF">HCEG_06237</name>
</gene>
<accession>F0UPR9</accession>
<proteinExistence type="predicted"/>
<feature type="region of interest" description="Disordered" evidence="1">
    <location>
        <begin position="814"/>
        <end position="838"/>
    </location>
</feature>
<feature type="compositionally biased region" description="Basic and acidic residues" evidence="1">
    <location>
        <begin position="722"/>
        <end position="735"/>
    </location>
</feature>
<evidence type="ECO:0000313" key="2">
    <source>
        <dbReference type="EMBL" id="EGC47022.1"/>
    </source>
</evidence>
<dbReference type="HOGENOM" id="CLU_342231_0_0_1"/>
<organism evidence="3">
    <name type="scientific">Ajellomyces capsulatus (strain H88)</name>
    <name type="common">Darling's disease fungus</name>
    <name type="synonym">Histoplasma capsulatum</name>
    <dbReference type="NCBI Taxonomy" id="544711"/>
    <lineage>
        <taxon>Eukaryota</taxon>
        <taxon>Fungi</taxon>
        <taxon>Dikarya</taxon>
        <taxon>Ascomycota</taxon>
        <taxon>Pezizomycotina</taxon>
        <taxon>Eurotiomycetes</taxon>
        <taxon>Eurotiomycetidae</taxon>
        <taxon>Onygenales</taxon>
        <taxon>Ajellomycetaceae</taxon>
        <taxon>Histoplasma</taxon>
    </lineage>
</organism>
<dbReference type="Proteomes" id="UP000008142">
    <property type="component" value="Unassembled WGS sequence"/>
</dbReference>
<sequence>MASYPRKCHYGNAHGYEYPHEHQSHLDTPGSHARNLCFERWKRQYYGNPPDFYVKNPLLPIIDIGYENYSREATNPADRLTEPETIPPLNPNSGPALSNVTFILYGNPFPECNSMADMYRPRFHVYPGAARDAVPELDVRFRHEGPRVVHIDMTKSWKGLSSDKAEELLFWETIFRNVLEFLLHDQLELLLQQCGITALTFHNGEHQRGLSDRIHYLPIGMIDIATAMVTSYSEHRRIYHWLSSMGNIYKTVAQFIRTHDCFVAPTVDKRSFAMTHDLRIGVKLLSSNDCPKGAANRLLGYPVEVNWAPDMLSFDQFDPFTTEGQDFRLVPRYTSSLTFSGADSVLEPRHITYKTSAAWLWWDTSISGFSGTVPTYSDSGDQTVDASGGQSEMFTVRIMVTATSLEYFDTAVRFEKTVRSRVTINVMKRKFPQLNPIPDYTLRLFETGNRECNAGALSPGSGKLRLASPQLKWWDDPFIGPGVYFGARLHSNIQSSAHCNFEQSSHPFDSLCEPFLFATHLHAGLSTPPNDHQIGENKEFSLPAPIDSALRIPPLRRRRRSLHSLKPLKNIPKIDSTVPVPPQTRTYRVRNPQTESGDKRLRQDIINMLDIPLHCSRADEDLEMRYRPWEKRSSWRGAGVSVQKKGSGHPCQDSRLLRNSIFSETNSEEEDASYISKYCQNMRLSSDQLQPRGNKWSREFNFSRTPSSERLTMDCSRFLNSHGDRRPEGESKPDTPRTPPASDTCPCDFVRSSLRSATDMQAGEGCRKLGSDTSDLFGTSLPCTSEGDWEDVDTEEEGSSKLFALDLYRHMRQSHTEPHHLASSQDVNVQPAQKEQPPKRLLSRVWFPTMLQLAVAVATPAVGRATPPRPRHLWQIRDEIASYCRHRTNHLDTRNLGHQAWVSQTASL</sequence>